<feature type="chain" id="PRO_5021467005" evidence="9">
    <location>
        <begin position="25"/>
        <end position="255"/>
    </location>
</feature>
<dbReference type="GO" id="GO:0030288">
    <property type="term" value="C:outer membrane-bounded periplasmic space"/>
    <property type="evidence" value="ECO:0007669"/>
    <property type="project" value="InterPro"/>
</dbReference>
<comment type="subcellular location">
    <subcellularLocation>
        <location evidence="1 8">Periplasm</location>
    </subcellularLocation>
</comment>
<dbReference type="SUPFAM" id="SSF49584">
    <property type="entry name" value="Periplasmic chaperone C-domain"/>
    <property type="match status" value="1"/>
</dbReference>
<dbReference type="InterPro" id="IPR013783">
    <property type="entry name" value="Ig-like_fold"/>
</dbReference>
<dbReference type="PRINTS" id="PR00969">
    <property type="entry name" value="CHAPERONPILI"/>
</dbReference>
<keyword evidence="6 8" id="KW-0143">Chaperone</keyword>
<dbReference type="EMBL" id="QUZT01000014">
    <property type="protein sequence ID" value="TFY94217.1"/>
    <property type="molecule type" value="Genomic_DNA"/>
</dbReference>
<feature type="signal peptide" evidence="9">
    <location>
        <begin position="1"/>
        <end position="24"/>
    </location>
</feature>
<feature type="domain" description="Pili assembly chaperone C-terminal" evidence="11">
    <location>
        <begin position="178"/>
        <end position="244"/>
    </location>
</feature>
<dbReference type="Pfam" id="PF00345">
    <property type="entry name" value="PapD_N"/>
    <property type="match status" value="1"/>
</dbReference>
<evidence type="ECO:0000256" key="5">
    <source>
        <dbReference type="ARBA" id="ARBA00022764"/>
    </source>
</evidence>
<accession>A0A4Z0B6L9</accession>
<dbReference type="InterPro" id="IPR008962">
    <property type="entry name" value="PapD-like_sf"/>
</dbReference>
<comment type="similarity">
    <text evidence="2 8">Belongs to the periplasmic pilus chaperone family.</text>
</comment>
<keyword evidence="13" id="KW-1185">Reference proteome</keyword>
<dbReference type="InterPro" id="IPR050643">
    <property type="entry name" value="Periplasmic_pilus_chap"/>
</dbReference>
<evidence type="ECO:0000256" key="7">
    <source>
        <dbReference type="ARBA" id="ARBA00023319"/>
    </source>
</evidence>
<dbReference type="PROSITE" id="PS00635">
    <property type="entry name" value="PILI_CHAPERONE"/>
    <property type="match status" value="1"/>
</dbReference>
<keyword evidence="4 9" id="KW-0732">Signal</keyword>
<dbReference type="Gene3D" id="2.60.40.10">
    <property type="entry name" value="Immunoglobulins"/>
    <property type="match status" value="2"/>
</dbReference>
<dbReference type="OrthoDB" id="9131059at2"/>
<evidence type="ECO:0000256" key="3">
    <source>
        <dbReference type="ARBA" id="ARBA00022558"/>
    </source>
</evidence>
<evidence type="ECO:0000259" key="10">
    <source>
        <dbReference type="Pfam" id="PF00345"/>
    </source>
</evidence>
<evidence type="ECO:0000256" key="6">
    <source>
        <dbReference type="ARBA" id="ARBA00023186"/>
    </source>
</evidence>
<keyword evidence="7" id="KW-0393">Immunoglobulin domain</keyword>
<dbReference type="Pfam" id="PF02753">
    <property type="entry name" value="PapD_C"/>
    <property type="match status" value="1"/>
</dbReference>
<proteinExistence type="inferred from homology"/>
<evidence type="ECO:0000313" key="12">
    <source>
        <dbReference type="EMBL" id="TFY94217.1"/>
    </source>
</evidence>
<keyword evidence="3" id="KW-1029">Fimbrium biogenesis</keyword>
<protein>
    <submittedName>
        <fullName evidence="12">Phytochrome sensor protein</fullName>
    </submittedName>
</protein>
<organism evidence="12 13">
    <name type="scientific">Pseudomonas nabeulensis</name>
    <dbReference type="NCBI Taxonomy" id="2293833"/>
    <lineage>
        <taxon>Bacteria</taxon>
        <taxon>Pseudomonadati</taxon>
        <taxon>Pseudomonadota</taxon>
        <taxon>Gammaproteobacteria</taxon>
        <taxon>Pseudomonadales</taxon>
        <taxon>Pseudomonadaceae</taxon>
        <taxon>Pseudomonas</taxon>
    </lineage>
</organism>
<keyword evidence="5" id="KW-0574">Periplasm</keyword>
<comment type="caution">
    <text evidence="12">The sequence shown here is derived from an EMBL/GenBank/DDBJ whole genome shotgun (WGS) entry which is preliminary data.</text>
</comment>
<dbReference type="InterPro" id="IPR001829">
    <property type="entry name" value="Pili_assmbl_chaperone_bac"/>
</dbReference>
<evidence type="ECO:0000256" key="8">
    <source>
        <dbReference type="RuleBase" id="RU003918"/>
    </source>
</evidence>
<dbReference type="InterPro" id="IPR016147">
    <property type="entry name" value="Pili_assmbl_chaperone_N"/>
</dbReference>
<feature type="domain" description="Pili assembly chaperone N-terminal" evidence="10">
    <location>
        <begin position="25"/>
        <end position="152"/>
    </location>
</feature>
<dbReference type="PANTHER" id="PTHR30251">
    <property type="entry name" value="PILUS ASSEMBLY CHAPERONE"/>
    <property type="match status" value="1"/>
</dbReference>
<evidence type="ECO:0000259" key="11">
    <source>
        <dbReference type="Pfam" id="PF02753"/>
    </source>
</evidence>
<dbReference type="GO" id="GO:0071555">
    <property type="term" value="P:cell wall organization"/>
    <property type="evidence" value="ECO:0007669"/>
    <property type="project" value="InterPro"/>
</dbReference>
<evidence type="ECO:0000256" key="1">
    <source>
        <dbReference type="ARBA" id="ARBA00004418"/>
    </source>
</evidence>
<dbReference type="InterPro" id="IPR016148">
    <property type="entry name" value="Pili_assmbl_chaperone_C"/>
</dbReference>
<reference evidence="12 13" key="1">
    <citation type="journal article" date="2019" name="Syst. Appl. Microbiol.">
        <title>New species of pathogenic Pseudomonas isolated from citrus in Tunisia: Proposal of Pseudomonas kairouanensis sp. nov. and Pseudomonas nabeulensis sp. nov.</title>
        <authorList>
            <person name="Oueslati M."/>
            <person name="Mulet M."/>
            <person name="Gomila M."/>
            <person name="Berge O."/>
            <person name="Hajlaoui M.R."/>
            <person name="Lalucat J."/>
            <person name="Sadfi-Zouaoui N."/>
            <person name="Garcia-Valdes E."/>
        </authorList>
    </citation>
    <scope>NUCLEOTIDE SEQUENCE [LARGE SCALE GENOMIC DNA]</scope>
    <source>
        <strain evidence="12 13">E10B</strain>
    </source>
</reference>
<evidence type="ECO:0000256" key="4">
    <source>
        <dbReference type="ARBA" id="ARBA00022729"/>
    </source>
</evidence>
<dbReference type="PANTHER" id="PTHR30251:SF2">
    <property type="entry name" value="FIMBRIAL CHAPERONE YADV-RELATED"/>
    <property type="match status" value="1"/>
</dbReference>
<dbReference type="InterPro" id="IPR018046">
    <property type="entry name" value="Pili_assmbl_chaperone_CS"/>
</dbReference>
<dbReference type="InterPro" id="IPR036316">
    <property type="entry name" value="Pili_assmbl_chap_C_dom_sf"/>
</dbReference>
<dbReference type="AlphaFoldDB" id="A0A4Z0B6L9"/>
<name>A0A4Z0B6L9_9PSED</name>
<dbReference type="SUPFAM" id="SSF49354">
    <property type="entry name" value="PapD-like"/>
    <property type="match status" value="1"/>
</dbReference>
<gene>
    <name evidence="12" type="ORF">DYL61_10070</name>
</gene>
<evidence type="ECO:0000256" key="2">
    <source>
        <dbReference type="ARBA" id="ARBA00007399"/>
    </source>
</evidence>
<evidence type="ECO:0000313" key="13">
    <source>
        <dbReference type="Proteomes" id="UP000297734"/>
    </source>
</evidence>
<evidence type="ECO:0000256" key="9">
    <source>
        <dbReference type="SAM" id="SignalP"/>
    </source>
</evidence>
<dbReference type="Proteomes" id="UP000297734">
    <property type="component" value="Unassembled WGS sequence"/>
</dbReference>
<sequence length="255" mass="28384">MRRRCSLTTCMMVISLLLGDQASAGIIITGTRHIYPERQREITIQLTNDDRRAPRLVKAWLERGDSQARPESSDVPFSLSPPVFRIDAGKGQAMRLVYTREPLPADRESLFWLNVLEVPPRALELADENQQKNLLRFAFRIRTKVFFRPAQLPGTPEDAVGQLSWTLLQGLEGTTLQVSNASAYHITFNEIALAMGPQPDASLVSAESGMVPPGATVRLAIQRRVSDVPANAQVHFKYINDFGAFSAPQRAALKF</sequence>